<evidence type="ECO:0000313" key="4">
    <source>
        <dbReference type="EMBL" id="ETO36264.1"/>
    </source>
</evidence>
<dbReference type="Pfam" id="PF00168">
    <property type="entry name" value="C2"/>
    <property type="match status" value="1"/>
</dbReference>
<dbReference type="CDD" id="cd00030">
    <property type="entry name" value="C2"/>
    <property type="match status" value="1"/>
</dbReference>
<dbReference type="GO" id="GO:0006623">
    <property type="term" value="P:protein targeting to vacuole"/>
    <property type="evidence" value="ECO:0007669"/>
    <property type="project" value="TreeGrafter"/>
</dbReference>
<dbReference type="Gene3D" id="2.60.40.150">
    <property type="entry name" value="C2 domain"/>
    <property type="match status" value="1"/>
</dbReference>
<accession>X6PDX4</accession>
<feature type="coiled-coil region" evidence="2">
    <location>
        <begin position="663"/>
        <end position="690"/>
    </location>
</feature>
<proteinExistence type="inferred from homology"/>
<gene>
    <name evidence="4" type="ORF">RFI_00797</name>
</gene>
<protein>
    <submittedName>
        <fullName evidence="4">Vacuolar protein sorting-associated protein 13 family protein</fullName>
    </submittedName>
</protein>
<evidence type="ECO:0000313" key="5">
    <source>
        <dbReference type="Proteomes" id="UP000023152"/>
    </source>
</evidence>
<dbReference type="Pfam" id="PF25036">
    <property type="entry name" value="VPS13_VAB"/>
    <property type="match status" value="1"/>
</dbReference>
<evidence type="ECO:0000256" key="2">
    <source>
        <dbReference type="SAM" id="Coils"/>
    </source>
</evidence>
<dbReference type="InterPro" id="IPR035892">
    <property type="entry name" value="C2_domain_sf"/>
</dbReference>
<comment type="similarity">
    <text evidence="1">Belongs to the VPS13 family.</text>
</comment>
<feature type="domain" description="C2" evidence="3">
    <location>
        <begin position="680"/>
        <end position="797"/>
    </location>
</feature>
<dbReference type="OrthoDB" id="428159at2759"/>
<dbReference type="PANTHER" id="PTHR16166:SF93">
    <property type="entry name" value="INTERMEMBRANE LIPID TRANSFER PROTEIN VPS13"/>
    <property type="match status" value="1"/>
</dbReference>
<dbReference type="GO" id="GO:0045053">
    <property type="term" value="P:protein retention in Golgi apparatus"/>
    <property type="evidence" value="ECO:0007669"/>
    <property type="project" value="TreeGrafter"/>
</dbReference>
<dbReference type="EMBL" id="ASPP01000842">
    <property type="protein sequence ID" value="ETO36264.1"/>
    <property type="molecule type" value="Genomic_DNA"/>
</dbReference>
<keyword evidence="2" id="KW-0175">Coiled coil</keyword>
<dbReference type="InterPro" id="IPR009543">
    <property type="entry name" value="VPS13_VAB"/>
</dbReference>
<dbReference type="Proteomes" id="UP000023152">
    <property type="component" value="Unassembled WGS sequence"/>
</dbReference>
<dbReference type="SUPFAM" id="SSF49562">
    <property type="entry name" value="C2 domain (Calcium/lipid-binding domain, CaLB)"/>
    <property type="match status" value="1"/>
</dbReference>
<reference evidence="4 5" key="1">
    <citation type="journal article" date="2013" name="Curr. Biol.">
        <title>The Genome of the Foraminiferan Reticulomyxa filosa.</title>
        <authorList>
            <person name="Glockner G."/>
            <person name="Hulsmann N."/>
            <person name="Schleicher M."/>
            <person name="Noegel A.A."/>
            <person name="Eichinger L."/>
            <person name="Gallinger C."/>
            <person name="Pawlowski J."/>
            <person name="Sierra R."/>
            <person name="Euteneuer U."/>
            <person name="Pillet L."/>
            <person name="Moustafa A."/>
            <person name="Platzer M."/>
            <person name="Groth M."/>
            <person name="Szafranski K."/>
            <person name="Schliwa M."/>
        </authorList>
    </citation>
    <scope>NUCLEOTIDE SEQUENCE [LARGE SCALE GENOMIC DNA]</scope>
</reference>
<organism evidence="4 5">
    <name type="scientific">Reticulomyxa filosa</name>
    <dbReference type="NCBI Taxonomy" id="46433"/>
    <lineage>
        <taxon>Eukaryota</taxon>
        <taxon>Sar</taxon>
        <taxon>Rhizaria</taxon>
        <taxon>Retaria</taxon>
        <taxon>Foraminifera</taxon>
        <taxon>Monothalamids</taxon>
        <taxon>Reticulomyxidae</taxon>
        <taxon>Reticulomyxa</taxon>
    </lineage>
</organism>
<name>X6PDX4_RETFI</name>
<dbReference type="PROSITE" id="PS50004">
    <property type="entry name" value="C2"/>
    <property type="match status" value="1"/>
</dbReference>
<keyword evidence="5" id="KW-1185">Reference proteome</keyword>
<dbReference type="InterPro" id="IPR026847">
    <property type="entry name" value="VPS13"/>
</dbReference>
<dbReference type="SMART" id="SM00239">
    <property type="entry name" value="C2"/>
    <property type="match status" value="1"/>
</dbReference>
<evidence type="ECO:0000256" key="1">
    <source>
        <dbReference type="ARBA" id="ARBA00006545"/>
    </source>
</evidence>
<dbReference type="PANTHER" id="PTHR16166">
    <property type="entry name" value="VACUOLAR PROTEIN SORTING-ASSOCIATED PROTEIN VPS13"/>
    <property type="match status" value="1"/>
</dbReference>
<comment type="caution">
    <text evidence="4">The sequence shown here is derived from an EMBL/GenBank/DDBJ whole genome shotgun (WGS) entry which is preliminary data.</text>
</comment>
<sequence length="1864" mass="211604">MVGISIEFRGGQKVITLRSPAQFVNNTNHTITFLYEEVASGKSMWCPIKQFMEFFDLYIYIYIYMHIEYLRQKKKKKKNGSKLFLQYFFGNRELDFTWAPIISDENGVIDVHSVKAPLSTYEEDVSKTYEFDGNGITYSYVVHTYKEEERERIIYDVWPSVRVENLFPVKLELVSVQKKVSWKQELHPGQSQDMCFLPKSEFASVRLGNLEWHGPEPWSKILSKAAAMHEGKTNEKYVEDLVLVDLVAKEKLYARIECSQLGKGSHLLTKREREREKGRVFAFVVFLFVSNNNNNNNNNNNTVIDVNYLGKSIPGGMSSISQNDKKLQKEPVMFGIPNNRASGQIYVQTPYSKFSDPFAADAVGNYTRVDKLFGKKSENDVKTYEFEVGVEISLVTGIFRGLIKRITFAPRHFIRNNFEETIEIKQAPSNETEHEPIQLRPNESIAFHWVSPAKRKALQFRIVPGSEIAKAAKRKPTVEQKWSGFVRIGDLGSSVIRILRENSPIPDMLDIQTTNAFASLYINVNKADKEFPPLRVVNRTLTTEFRFCQKRSNIWETVQPLSEVAFAWHDLEGPKKILVQFAGAKEEQYKFDMRDVEKEYPNIGFMKNDMQLYCAVEAHGPTQALVISDFKIEKPENISQLKLRGFDLKSVLKKHKPTVEKRKQLIKSDLQNLSQQIQKLQETKTTKTAEVQQKHEIQLHLEVVEARGLASAKPFGKDSDPYVSVAVSNQKKQSPVKNHTCNPAWNFSCRFVLPENVNHVALEVFDKGLIHDDSLGKAVVSLEEAKKSDGDTVDRWVKLKKCIQIVSECCIAHFQNMCEIRLTGNKGDIHVRMAVAKSKTENYDYQIRIHEARKQVLEAVQQRLLEEIAKNDSIDESTLRPRRQQLHRIAIFDIDCEDDAAFDVLSNAFVILRVDKQARKIALGEDLFGESTIVDEDFYVEHKKETCKASVELWTSTKKEEVMIGYLLLKQDEENESKDGKVQILEGDSGISLTLKRKPKVQFNPASDAFKDQKYFIRYAWVHIKAADPSLRSNFNIQAHVPSFGVSVVDGHPTELLYISANKVDTKIHQSLEQTTLELVIDHFQIDTQRRSSRFCSLLAPFPQLPEKKKPFLQVSLNVANISDTSNLTVVQGFSALVQKMVFQLDEALIWDVFRFSQEFIEKSFRNEYNEEDIKNKILCDPTKYLEYHPGELQKFFFKIFHLQPLAIDVSFSVNPTSRPRLVAVNPMLWLAKNLINTLISMLGNVENVPMRLNSLLIEDAFGDKETLIDPIISHYRQQGLRECFKLVGSLNLLGNPVELIGNIGAGVKDFFYEPAQGLVDSPLAFTRGVGKGTSSLLSKTISGVFGAASKVTTSVSKATEVLTMDDDYQAQRRMQEAKGKPKHIGDGLARGVTSLTKNIFEGVTGVVTKPIEGAKKDGVLGVGKGLTQGVTGLVFKPVTGVIDLASNTLNGIANTATFIDMSKLPPIQRKRLPRFLRPGVPMQPFSTTHSLQQNILWDLEEKGLDHEQLRNVGTLELLDMREHERIIVGELIQNGELAVLASNLRIIVARIVKKTVIDEHTKDDTLENVERIVSAYFGVSDAQFSLTRQAISLSSSINVTELVAEHLNETEHVLDLKALKPMYIKLGDPAPQRRKVLYLFYVPSKSDESFTHGQEFLQTSRVLFDCETKDSSLILKYHNYEGDVSASDLLTGKTFKKLAQPMTLNVCCLKCTYMYICNAVVCSKNKMCLNFLLQLNSSKDYVIKCASEEEAKGLAIQFKDYVKDLNPDILSAKFGAGVQLLCLSFFPYLVDVSDKLRGFVKARRLSRLKRHDKNAAPDFVEKLLKKEKEDPLPGKEKNVYVKFATSYGCKSKMFKDKYSIILD</sequence>
<evidence type="ECO:0000259" key="3">
    <source>
        <dbReference type="PROSITE" id="PS50004"/>
    </source>
</evidence>
<dbReference type="InterPro" id="IPR000008">
    <property type="entry name" value="C2_dom"/>
</dbReference>